<comment type="caution">
    <text evidence="8">The sequence shown here is derived from an EMBL/GenBank/DDBJ whole genome shotgun (WGS) entry which is preliminary data.</text>
</comment>
<keyword evidence="2" id="KW-1003">Cell membrane</keyword>
<feature type="transmembrane region" description="Helical" evidence="7">
    <location>
        <begin position="45"/>
        <end position="65"/>
    </location>
</feature>
<dbReference type="PANTHER" id="PTHR32196">
    <property type="entry name" value="ABC TRANSPORTER PERMEASE PROTEIN YPHD-RELATED-RELATED"/>
    <property type="match status" value="1"/>
</dbReference>
<evidence type="ECO:0000256" key="7">
    <source>
        <dbReference type="SAM" id="Phobius"/>
    </source>
</evidence>
<gene>
    <name evidence="8" type="ORF">H0A68_15150</name>
</gene>
<dbReference type="GO" id="GO:0005886">
    <property type="term" value="C:plasma membrane"/>
    <property type="evidence" value="ECO:0007669"/>
    <property type="project" value="UniProtKB-SubCell"/>
</dbReference>
<dbReference type="EMBL" id="JACCEW010000005">
    <property type="protein sequence ID" value="NYT38221.1"/>
    <property type="molecule type" value="Genomic_DNA"/>
</dbReference>
<feature type="transmembrane region" description="Helical" evidence="7">
    <location>
        <begin position="256"/>
        <end position="274"/>
    </location>
</feature>
<dbReference type="GO" id="GO:0022857">
    <property type="term" value="F:transmembrane transporter activity"/>
    <property type="evidence" value="ECO:0007669"/>
    <property type="project" value="InterPro"/>
</dbReference>
<dbReference type="OrthoDB" id="9799990at2"/>
<feature type="transmembrane region" description="Helical" evidence="7">
    <location>
        <begin position="77"/>
        <end position="96"/>
    </location>
</feature>
<keyword evidence="3 7" id="KW-0812">Transmembrane</keyword>
<dbReference type="CDD" id="cd06579">
    <property type="entry name" value="TM_PBP1_transp_AraH_like"/>
    <property type="match status" value="1"/>
</dbReference>
<proteinExistence type="predicted"/>
<protein>
    <submittedName>
        <fullName evidence="8">ABC transporter permease</fullName>
    </submittedName>
</protein>
<keyword evidence="4 7" id="KW-1133">Transmembrane helix</keyword>
<evidence type="ECO:0000256" key="1">
    <source>
        <dbReference type="ARBA" id="ARBA00004651"/>
    </source>
</evidence>
<dbReference type="PANTHER" id="PTHR32196:SF72">
    <property type="entry name" value="RIBOSE IMPORT PERMEASE PROTEIN RBSC"/>
    <property type="match status" value="1"/>
</dbReference>
<dbReference type="InterPro" id="IPR001851">
    <property type="entry name" value="ABC_transp_permease"/>
</dbReference>
<keyword evidence="9" id="KW-1185">Reference proteome</keyword>
<feature type="region of interest" description="Disordered" evidence="6">
    <location>
        <begin position="1"/>
        <end position="35"/>
    </location>
</feature>
<evidence type="ECO:0000256" key="2">
    <source>
        <dbReference type="ARBA" id="ARBA00022475"/>
    </source>
</evidence>
<dbReference type="AlphaFoldDB" id="A0A853FIH1"/>
<evidence type="ECO:0000313" key="8">
    <source>
        <dbReference type="EMBL" id="NYT38221.1"/>
    </source>
</evidence>
<keyword evidence="5 7" id="KW-0472">Membrane</keyword>
<evidence type="ECO:0000256" key="4">
    <source>
        <dbReference type="ARBA" id="ARBA00022989"/>
    </source>
</evidence>
<dbReference type="Pfam" id="PF02653">
    <property type="entry name" value="BPD_transp_2"/>
    <property type="match status" value="1"/>
</dbReference>
<feature type="transmembrane region" description="Helical" evidence="7">
    <location>
        <begin position="199"/>
        <end position="225"/>
    </location>
</feature>
<name>A0A853FIH1_9BURK</name>
<evidence type="ECO:0000256" key="3">
    <source>
        <dbReference type="ARBA" id="ARBA00022692"/>
    </source>
</evidence>
<dbReference type="Proteomes" id="UP000580517">
    <property type="component" value="Unassembled WGS sequence"/>
</dbReference>
<evidence type="ECO:0000256" key="6">
    <source>
        <dbReference type="SAM" id="MobiDB-lite"/>
    </source>
</evidence>
<feature type="transmembrane region" description="Helical" evidence="7">
    <location>
        <begin position="162"/>
        <end position="179"/>
    </location>
</feature>
<accession>A0A853FIH1</accession>
<evidence type="ECO:0000313" key="9">
    <source>
        <dbReference type="Proteomes" id="UP000580517"/>
    </source>
</evidence>
<feature type="compositionally biased region" description="Low complexity" evidence="6">
    <location>
        <begin position="15"/>
        <end position="35"/>
    </location>
</feature>
<dbReference type="RefSeq" id="WP_129970471.1">
    <property type="nucleotide sequence ID" value="NZ_JACCEW010000005.1"/>
</dbReference>
<organism evidence="8 9">
    <name type="scientific">Allopusillimonas soli</name>
    <dbReference type="NCBI Taxonomy" id="659016"/>
    <lineage>
        <taxon>Bacteria</taxon>
        <taxon>Pseudomonadati</taxon>
        <taxon>Pseudomonadota</taxon>
        <taxon>Betaproteobacteria</taxon>
        <taxon>Burkholderiales</taxon>
        <taxon>Alcaligenaceae</taxon>
        <taxon>Allopusillimonas</taxon>
    </lineage>
</organism>
<comment type="subcellular location">
    <subcellularLocation>
        <location evidence="1">Cell membrane</location>
        <topology evidence="1">Multi-pass membrane protein</topology>
    </subcellularLocation>
</comment>
<reference evidence="8 9" key="1">
    <citation type="submission" date="2020-07" db="EMBL/GenBank/DDBJ databases">
        <title>Taxonomic revisions and descriptions of new bacterial species based on genomic comparisons in the high-G+C-content subgroup of the family Alcaligenaceae.</title>
        <authorList>
            <person name="Szabo A."/>
            <person name="Felfoldi T."/>
        </authorList>
    </citation>
    <scope>NUCLEOTIDE SEQUENCE [LARGE SCALE GENOMIC DNA]</scope>
    <source>
        <strain evidence="8 9">DSM 25264</strain>
    </source>
</reference>
<evidence type="ECO:0000256" key="5">
    <source>
        <dbReference type="ARBA" id="ARBA00023136"/>
    </source>
</evidence>
<feature type="transmembrane region" description="Helical" evidence="7">
    <location>
        <begin position="133"/>
        <end position="155"/>
    </location>
</feature>
<feature type="transmembrane region" description="Helical" evidence="7">
    <location>
        <begin position="108"/>
        <end position="127"/>
    </location>
</feature>
<sequence length="357" mass="36553">MQPEHTNPAEGGRGPAAPSKSETAAAANERGSLPRLSGSGWGGRLHGLGPIAGLVLLCVAGTLLNSSFADVDNIMNVLTRTSFIGIISVGMCFVIISGGIDLSVGSMAALIAGSMILVMNGLTGAVASPALVIAIGMAFALLLGGVLGLAHGLLITRGRIEPFIVTLGTLGIFRAYLTYLSDGGAITLDMNLSDAYSPVYYASLLGVPVPVWVFLAIALLGGLLLNRSAFGRYVQAIGSNEQVARYAAVNVDLTKTLTYVLLGICVGIATVLYVPRLGSATPTTGLLWELEAIAAVIVGGTALKGGSGTMTGTVVGAILLSVIGNILNLTSIISVYLNAAVQGFVIIIVAFLQRRRT</sequence>
<feature type="transmembrane region" description="Helical" evidence="7">
    <location>
        <begin position="333"/>
        <end position="352"/>
    </location>
</feature>